<organism evidence="5 6">
    <name type="scientific">Sciurus carolinensis</name>
    <name type="common">Eastern gray squirrel</name>
    <dbReference type="NCBI Taxonomy" id="30640"/>
    <lineage>
        <taxon>Eukaryota</taxon>
        <taxon>Metazoa</taxon>
        <taxon>Chordata</taxon>
        <taxon>Craniata</taxon>
        <taxon>Vertebrata</taxon>
        <taxon>Euteleostomi</taxon>
        <taxon>Mammalia</taxon>
        <taxon>Eutheria</taxon>
        <taxon>Euarchontoglires</taxon>
        <taxon>Glires</taxon>
        <taxon>Rodentia</taxon>
        <taxon>Sciuromorpha</taxon>
        <taxon>Sciuridae</taxon>
        <taxon>Sciurinae</taxon>
        <taxon>Sciurini</taxon>
        <taxon>Sciurus</taxon>
    </lineage>
</organism>
<dbReference type="Pfam" id="PF00400">
    <property type="entry name" value="WD40"/>
    <property type="match status" value="3"/>
</dbReference>
<name>A0AA41SS95_SCICA</name>
<accession>A0AA41SS95</accession>
<feature type="repeat" description="WD" evidence="4">
    <location>
        <begin position="347"/>
        <end position="379"/>
    </location>
</feature>
<dbReference type="Gene3D" id="2.130.10.10">
    <property type="entry name" value="YVTN repeat-like/Quinoprotein amine dehydrogenase"/>
    <property type="match status" value="2"/>
</dbReference>
<dbReference type="PROSITE" id="PS50294">
    <property type="entry name" value="WD_REPEATS_REGION"/>
    <property type="match status" value="2"/>
</dbReference>
<gene>
    <name evidence="5" type="ORF">SUZIE_111450</name>
</gene>
<keyword evidence="6" id="KW-1185">Reference proteome</keyword>
<dbReference type="PANTHER" id="PTHR22889:SF0">
    <property type="entry name" value="WD REPEAT-CONTAINING PROTEIN 89"/>
    <property type="match status" value="1"/>
</dbReference>
<dbReference type="InterPro" id="IPR001680">
    <property type="entry name" value="WD40_rpt"/>
</dbReference>
<dbReference type="AlphaFoldDB" id="A0AA41SS95"/>
<dbReference type="SMART" id="SM00320">
    <property type="entry name" value="WD40"/>
    <property type="match status" value="4"/>
</dbReference>
<dbReference type="EMBL" id="JAATJV010161897">
    <property type="protein sequence ID" value="MBZ3871141.1"/>
    <property type="molecule type" value="Genomic_DNA"/>
</dbReference>
<feature type="repeat" description="WD" evidence="4">
    <location>
        <begin position="196"/>
        <end position="238"/>
    </location>
</feature>
<dbReference type="InterPro" id="IPR036322">
    <property type="entry name" value="WD40_repeat_dom_sf"/>
</dbReference>
<dbReference type="InterPro" id="IPR015943">
    <property type="entry name" value="WD40/YVTN_repeat-like_dom_sf"/>
</dbReference>
<sequence length="417" mass="46714">MRNKEDNGMPADGYEGRISRVLLPLDVTVDMEKIEEQFSNLHIIKRSSEPKEPTYLLDIDTSKTIEGEKGSLVAVLCSNGSIRIYDKETLNILREFNGYPGLLNGVKFANSCDSVYSASTEGTVKCWDARLASEKPVQLFKGYTSNVFISFDISCNDHVICAGTEKMDDDALLVFWDARVNSQDSSTTRDPLGAYSETHSDDITQVRFHPSNPNMVVSGSTDGLVNVFDINVDNEEDALVTTCNSVSSVSYIGWCGKDYKQIYCMTHDEGFSWWDLNHLDTDEPITRLNIQDVREIINVKEGNLDYLIGGLYHEKMDKLFVIGGTNTGRIHLMNCTTSGLTHVTTLQGGHAATVRSFYWNTQDDSLLTGGEDAQLLLWKPGAVEKTFTKKDSMKIASSVHQRVRIHSNDSYRRRKKP</sequence>
<dbReference type="PROSITE" id="PS50082">
    <property type="entry name" value="WD_REPEATS_2"/>
    <property type="match status" value="2"/>
</dbReference>
<dbReference type="Proteomes" id="UP001166674">
    <property type="component" value="Unassembled WGS sequence"/>
</dbReference>
<evidence type="ECO:0000256" key="2">
    <source>
        <dbReference type="ARBA" id="ARBA00022574"/>
    </source>
</evidence>
<dbReference type="InterPro" id="IPR039328">
    <property type="entry name" value="WDR89"/>
</dbReference>
<evidence type="ECO:0000313" key="6">
    <source>
        <dbReference type="Proteomes" id="UP001166674"/>
    </source>
</evidence>
<comment type="caution">
    <text evidence="5">The sequence shown here is derived from an EMBL/GenBank/DDBJ whole genome shotgun (WGS) entry which is preliminary data.</text>
</comment>
<evidence type="ECO:0000256" key="1">
    <source>
        <dbReference type="ARBA" id="ARBA00021125"/>
    </source>
</evidence>
<keyword evidence="3" id="KW-0677">Repeat</keyword>
<evidence type="ECO:0000256" key="3">
    <source>
        <dbReference type="ARBA" id="ARBA00022737"/>
    </source>
</evidence>
<keyword evidence="2 4" id="KW-0853">WD repeat</keyword>
<dbReference type="SUPFAM" id="SSF50978">
    <property type="entry name" value="WD40 repeat-like"/>
    <property type="match status" value="1"/>
</dbReference>
<evidence type="ECO:0000256" key="4">
    <source>
        <dbReference type="PROSITE-ProRule" id="PRU00221"/>
    </source>
</evidence>
<reference evidence="5" key="1">
    <citation type="submission" date="2020-03" db="EMBL/GenBank/DDBJ databases">
        <title>Studies in the Genomics of Life Span.</title>
        <authorList>
            <person name="Glass D."/>
        </authorList>
    </citation>
    <scope>NUCLEOTIDE SEQUENCE</scope>
    <source>
        <strain evidence="5">SUZIE</strain>
        <tissue evidence="5">Muscle</tissue>
    </source>
</reference>
<proteinExistence type="predicted"/>
<evidence type="ECO:0000313" key="5">
    <source>
        <dbReference type="EMBL" id="MBZ3871141.1"/>
    </source>
</evidence>
<dbReference type="PANTHER" id="PTHR22889">
    <property type="entry name" value="WD REPEAT-CONTAINING PROTEIN 89"/>
    <property type="match status" value="1"/>
</dbReference>
<protein>
    <recommendedName>
        <fullName evidence="1">WD repeat-containing protein 89</fullName>
    </recommendedName>
</protein>